<feature type="region of interest" description="Disordered" evidence="1">
    <location>
        <begin position="509"/>
        <end position="536"/>
    </location>
</feature>
<feature type="region of interest" description="Disordered" evidence="1">
    <location>
        <begin position="1"/>
        <end position="94"/>
    </location>
</feature>
<sequence>MKRQRTSTKFFAAETKAAVDAASAEEEETPEKSDSELEKKLLSSRRKSAKKKSKRAEDDTSDSDGQSEPATPASSSTTHLPTVSSPVPSTSSAVDLPTSIMTFREVADYVKSKCSSWKSDVDHAKEIALLYRLEIDNPIPTVTRSVQIRFVPRENSATFFLPHKKIIANVCVGKKQVNNGFVISAIKKSEIRTEDDIGQLLTHVELLYDNVPKTLQLQPSTSIRRSSSTRLPVQPAQSLPSFSPRGRSDAPRISNRYTSSSGGVLQSICADLRREKYRNELLFNTKNPQAGFRLDLRGSASKKARQQAGRIAKESANGDVDDSPGEGVDDSPGEGVAEDNYLPQDGNEGPSLRSSVTGSDSETSEEEAEPQQFFWLQPAENRAKVIPHELYVNAWQLNYLQRNYSLKTSQLRTMAQAIHYGWDLICHMLGGPAVICRRLKKAVSDEERTAGGMLGPDIYKMVLEHVQHCFFSKKERAKETFSPEDFTGAMNKRLVDVPAARTLQRVTKKIARENVREQPRVSDSDSDTDSDTGSAKRKQIIEDGLMYDVHSKNTYKAPGRVQLCWKHPEYYIDKNKLEEIQRVHGYGVNNREGVKGVGWYGWKVIECLLGGEEQIRQVRMRLEKRHSGIVRIAGKRIFQIVLDHCHEKYPTNPQLQLQHFKALCSNHTKYTAERDEQLTNRNALASVLFVGDVPDAAPPSTDPPCRPLVRFWSTYHPSRIQLHKDHRYFVDKLAIAGYQRYFGPESALGEVAFTEYTYLVFQFLVGGEELVMGEFRAHQGTAMTWVNKQEKEFMKAYYAHVVQLFPAANLNERRVRDSLEKSVDSKLKLVRKGKLRLPKGVPYADGKIPEQVTLLDQQEYWRTPAEDRTQLRIGHDVYINTMFLCTTQASYGPLSKDAVGKKYAFAIMEHMLGGPEVIEKARNDYVFFQSVRSMTRIDDALAVILHTDETFHLTESLHPDKLFYYARHRVQDRRRNRSDRKQRYTQKYSLHKA</sequence>
<keyword evidence="3" id="KW-1185">Reference proteome</keyword>
<feature type="compositionally biased region" description="Low complexity" evidence="1">
    <location>
        <begin position="69"/>
        <end position="94"/>
    </location>
</feature>
<feature type="region of interest" description="Disordered" evidence="1">
    <location>
        <begin position="218"/>
        <end position="260"/>
    </location>
</feature>
<feature type="compositionally biased region" description="Polar residues" evidence="1">
    <location>
        <begin position="352"/>
        <end position="361"/>
    </location>
</feature>
<protein>
    <submittedName>
        <fullName evidence="2">Uncharacterized protein</fullName>
    </submittedName>
</protein>
<dbReference type="AlphaFoldDB" id="A0A1D1VAC2"/>
<evidence type="ECO:0000313" key="2">
    <source>
        <dbReference type="EMBL" id="GAU96667.1"/>
    </source>
</evidence>
<evidence type="ECO:0000313" key="3">
    <source>
        <dbReference type="Proteomes" id="UP000186922"/>
    </source>
</evidence>
<feature type="compositionally biased region" description="Basic and acidic residues" evidence="1">
    <location>
        <begin position="510"/>
        <end position="523"/>
    </location>
</feature>
<accession>A0A1D1VAC2</accession>
<organism evidence="2 3">
    <name type="scientific">Ramazzottius varieornatus</name>
    <name type="common">Water bear</name>
    <name type="synonym">Tardigrade</name>
    <dbReference type="NCBI Taxonomy" id="947166"/>
    <lineage>
        <taxon>Eukaryota</taxon>
        <taxon>Metazoa</taxon>
        <taxon>Ecdysozoa</taxon>
        <taxon>Tardigrada</taxon>
        <taxon>Eutardigrada</taxon>
        <taxon>Parachela</taxon>
        <taxon>Hypsibioidea</taxon>
        <taxon>Ramazzottiidae</taxon>
        <taxon>Ramazzottius</taxon>
    </lineage>
</organism>
<feature type="compositionally biased region" description="Basic and acidic residues" evidence="1">
    <location>
        <begin position="30"/>
        <end position="41"/>
    </location>
</feature>
<feature type="compositionally biased region" description="Low complexity" evidence="1">
    <location>
        <begin position="12"/>
        <end position="22"/>
    </location>
</feature>
<comment type="caution">
    <text evidence="2">The sequence shown here is derived from an EMBL/GenBank/DDBJ whole genome shotgun (WGS) entry which is preliminary data.</text>
</comment>
<proteinExistence type="predicted"/>
<dbReference type="EMBL" id="BDGG01000003">
    <property type="protein sequence ID" value="GAU96667.1"/>
    <property type="molecule type" value="Genomic_DNA"/>
</dbReference>
<evidence type="ECO:0000256" key="1">
    <source>
        <dbReference type="SAM" id="MobiDB-lite"/>
    </source>
</evidence>
<feature type="compositionally biased region" description="Low complexity" evidence="1">
    <location>
        <begin position="220"/>
        <end position="230"/>
    </location>
</feature>
<feature type="region of interest" description="Disordered" evidence="1">
    <location>
        <begin position="294"/>
        <end position="374"/>
    </location>
</feature>
<feature type="region of interest" description="Disordered" evidence="1">
    <location>
        <begin position="973"/>
        <end position="993"/>
    </location>
</feature>
<gene>
    <name evidence="2" type="primary">RvY_08082-1</name>
    <name evidence="2" type="synonym">RvY_08082.1</name>
    <name evidence="2" type="ORF">RvY_08082</name>
</gene>
<dbReference type="Proteomes" id="UP000186922">
    <property type="component" value="Unassembled WGS sequence"/>
</dbReference>
<feature type="compositionally biased region" description="Acidic residues" evidence="1">
    <location>
        <begin position="319"/>
        <end position="332"/>
    </location>
</feature>
<reference evidence="2 3" key="1">
    <citation type="journal article" date="2016" name="Nat. Commun.">
        <title>Extremotolerant tardigrade genome and improved radiotolerance of human cultured cells by tardigrade-unique protein.</title>
        <authorList>
            <person name="Hashimoto T."/>
            <person name="Horikawa D.D."/>
            <person name="Saito Y."/>
            <person name="Kuwahara H."/>
            <person name="Kozuka-Hata H."/>
            <person name="Shin-I T."/>
            <person name="Minakuchi Y."/>
            <person name="Ohishi K."/>
            <person name="Motoyama A."/>
            <person name="Aizu T."/>
            <person name="Enomoto A."/>
            <person name="Kondo K."/>
            <person name="Tanaka S."/>
            <person name="Hara Y."/>
            <person name="Koshikawa S."/>
            <person name="Sagara H."/>
            <person name="Miura T."/>
            <person name="Yokobori S."/>
            <person name="Miyagawa K."/>
            <person name="Suzuki Y."/>
            <person name="Kubo T."/>
            <person name="Oyama M."/>
            <person name="Kohara Y."/>
            <person name="Fujiyama A."/>
            <person name="Arakawa K."/>
            <person name="Katayama T."/>
            <person name="Toyoda A."/>
            <person name="Kunieda T."/>
        </authorList>
    </citation>
    <scope>NUCLEOTIDE SEQUENCE [LARGE SCALE GENOMIC DNA]</scope>
    <source>
        <strain evidence="2 3">YOKOZUNA-1</strain>
    </source>
</reference>
<feature type="compositionally biased region" description="Basic residues" evidence="1">
    <location>
        <begin position="42"/>
        <end position="54"/>
    </location>
</feature>
<name>A0A1D1VAC2_RAMVA</name>